<evidence type="ECO:0000256" key="7">
    <source>
        <dbReference type="PIRNR" id="PIRNR016938"/>
    </source>
</evidence>
<keyword evidence="12" id="KW-1185">Reference proteome</keyword>
<accession>A0A1I0FZB4</accession>
<dbReference type="EMBL" id="FOHK01000010">
    <property type="protein sequence ID" value="SET63037.1"/>
    <property type="molecule type" value="Genomic_DNA"/>
</dbReference>
<dbReference type="GO" id="GO:0005886">
    <property type="term" value="C:plasma membrane"/>
    <property type="evidence" value="ECO:0007669"/>
    <property type="project" value="UniProtKB-SubCell"/>
</dbReference>
<keyword evidence="7" id="KW-0997">Cell inner membrane</keyword>
<proteinExistence type="inferred from homology"/>
<feature type="domain" description="Anti sigma-E protein RseA C-terminal" evidence="10">
    <location>
        <begin position="123"/>
        <end position="175"/>
    </location>
</feature>
<dbReference type="Proteomes" id="UP000199308">
    <property type="component" value="Unassembled WGS sequence"/>
</dbReference>
<keyword evidence="6 7" id="KW-0472">Membrane</keyword>
<evidence type="ECO:0000256" key="1">
    <source>
        <dbReference type="ARBA" id="ARBA00004162"/>
    </source>
</evidence>
<dbReference type="InterPro" id="IPR026279">
    <property type="entry name" value="RseA"/>
</dbReference>
<evidence type="ECO:0000256" key="6">
    <source>
        <dbReference type="ARBA" id="ARBA00023136"/>
    </source>
</evidence>
<dbReference type="Pfam" id="PF03873">
    <property type="entry name" value="RseA_C"/>
    <property type="match status" value="1"/>
</dbReference>
<evidence type="ECO:0000259" key="10">
    <source>
        <dbReference type="Pfam" id="PF03873"/>
    </source>
</evidence>
<dbReference type="PANTHER" id="PTHR38104">
    <property type="match status" value="1"/>
</dbReference>
<protein>
    <recommendedName>
        <fullName evidence="7">Anti-sigma-E factor RseA</fullName>
    </recommendedName>
    <alternativeName>
        <fullName evidence="7">Regulator of SigE</fullName>
    </alternativeName>
    <alternativeName>
        <fullName evidence="7">Sigma-E anti-sigma factor RseA</fullName>
    </alternativeName>
    <alternativeName>
        <fullName evidence="7">Sigma-E factor negative regulatory protein</fullName>
    </alternativeName>
</protein>
<dbReference type="CDD" id="cd16328">
    <property type="entry name" value="RseA_N"/>
    <property type="match status" value="1"/>
</dbReference>
<dbReference type="SUPFAM" id="SSF89069">
    <property type="entry name" value="N-terminal, cytoplasmic domain of anti-sigmaE factor RseA"/>
    <property type="match status" value="1"/>
</dbReference>
<sequence length="193" mass="21126">MTDNNLQTLSAAIDNEADKRVIKQIAKDEDMSQAWSRYHLIGDVMRDEVPASFDPSIADAIAQQIDQEPTVLAPKPRSQVVETIKANVVKFVKPAGQMAIAASAAAMMVITVQNTGQQDPVTPSPVVQTNGALGFAAPVSLNTVSPTRTTTQQELIQHQRRFHALLADHQQQTKLYNPQAEKVNKTSQEDNNQ</sequence>
<comment type="similarity">
    <text evidence="2 7">Belongs to the RseA family.</text>
</comment>
<dbReference type="PIRSF" id="PIRSF016938">
    <property type="entry name" value="RseA"/>
    <property type="match status" value="1"/>
</dbReference>
<comment type="function">
    <text evidence="7">An anti-sigma factor for extracytoplasmic function (ECF) sigma factor sigma-E (RpoE). ECF sigma factors are held in an inactive form by an anti-sigma factor until released by regulated intramembrane proteolysis (RIP). RIP occurs when an extracytoplasmic signal triggers a concerted proteolytic cascade to transmit information and elicit cellular responses. The membrane-spanning regulatory substrate protein is first cut periplasmically (site-1 protease, S1P, DegS), then within the membrane itself (site-2 protease, S2P, RseP), while cytoplasmic proteases finish degrading the anti-sigma factor, liberating sigma-E.</text>
</comment>
<dbReference type="Pfam" id="PF03872">
    <property type="entry name" value="RseA_N"/>
    <property type="match status" value="1"/>
</dbReference>
<dbReference type="GO" id="GO:0016989">
    <property type="term" value="F:sigma factor antagonist activity"/>
    <property type="evidence" value="ECO:0007669"/>
    <property type="project" value="InterPro"/>
</dbReference>
<dbReference type="STRING" id="349064.SAMN05660429_02269"/>
<dbReference type="RefSeq" id="WP_093330392.1">
    <property type="nucleotide sequence ID" value="NZ_AP027363.1"/>
</dbReference>
<keyword evidence="4" id="KW-0812">Transmembrane</keyword>
<dbReference type="OrthoDB" id="6194196at2"/>
<dbReference type="PANTHER" id="PTHR38104:SF1">
    <property type="entry name" value="ANTI-SIGMA-E FACTOR RSEA"/>
    <property type="match status" value="1"/>
</dbReference>
<dbReference type="InterPro" id="IPR052383">
    <property type="entry name" value="Anti-sigma-E_RseA-like"/>
</dbReference>
<gene>
    <name evidence="11" type="ORF">SAMN05660429_02269</name>
</gene>
<keyword evidence="3 7" id="KW-1003">Cell membrane</keyword>
<dbReference type="InterPro" id="IPR005573">
    <property type="entry name" value="Anti-sigma_E_RseA_C"/>
</dbReference>
<evidence type="ECO:0000256" key="4">
    <source>
        <dbReference type="ARBA" id="ARBA00022692"/>
    </source>
</evidence>
<evidence type="ECO:0000313" key="12">
    <source>
        <dbReference type="Proteomes" id="UP000199308"/>
    </source>
</evidence>
<comment type="subunit">
    <text evidence="7">Interacts 1:1 with ECF RNA polymerase sigma-E (RpoE); this inhibits the interaction of sigma-E with the RNA polymerase catalytic core and leads to a decreased expression of sigma-E-regulated genes. Interacts with RseB.</text>
</comment>
<name>A0A1I0FZB4_THASX</name>
<comment type="subcellular location">
    <subcellularLocation>
        <location evidence="7">Cell inner membrane</location>
    </subcellularLocation>
    <subcellularLocation>
        <location evidence="1">Cell membrane</location>
        <topology evidence="1">Single-pass membrane protein</topology>
    </subcellularLocation>
</comment>
<evidence type="ECO:0000256" key="3">
    <source>
        <dbReference type="ARBA" id="ARBA00022475"/>
    </source>
</evidence>
<evidence type="ECO:0000256" key="2">
    <source>
        <dbReference type="ARBA" id="ARBA00005837"/>
    </source>
</evidence>
<dbReference type="Gene3D" id="1.10.10.880">
    <property type="entry name" value="Anti sigma-E protein RseA, N-terminal domain"/>
    <property type="match status" value="1"/>
</dbReference>
<evidence type="ECO:0000256" key="8">
    <source>
        <dbReference type="SAM" id="MobiDB-lite"/>
    </source>
</evidence>
<dbReference type="InterPro" id="IPR005572">
    <property type="entry name" value="Anti-sigma_E_RseA_N"/>
</dbReference>
<keyword evidence="5" id="KW-1133">Transmembrane helix</keyword>
<evidence type="ECO:0000259" key="9">
    <source>
        <dbReference type="Pfam" id="PF03872"/>
    </source>
</evidence>
<reference evidence="11 12" key="1">
    <citation type="submission" date="2016-10" db="EMBL/GenBank/DDBJ databases">
        <authorList>
            <person name="de Groot N.N."/>
        </authorList>
    </citation>
    <scope>NUCLEOTIDE SEQUENCE [LARGE SCALE GENOMIC DNA]</scope>
    <source>
        <strain evidence="11 12">DSM 19706</strain>
    </source>
</reference>
<feature type="region of interest" description="Disordered" evidence="8">
    <location>
        <begin position="174"/>
        <end position="193"/>
    </location>
</feature>
<feature type="domain" description="Anti sigma-E protein RseA N-terminal" evidence="9">
    <location>
        <begin position="8"/>
        <end position="79"/>
    </location>
</feature>
<evidence type="ECO:0000313" key="11">
    <source>
        <dbReference type="EMBL" id="SET63037.1"/>
    </source>
</evidence>
<evidence type="ECO:0000256" key="5">
    <source>
        <dbReference type="ARBA" id="ARBA00022989"/>
    </source>
</evidence>
<organism evidence="11 12">
    <name type="scientific">Thalassotalea agarivorans</name>
    <name type="common">Thalassomonas agarivorans</name>
    <dbReference type="NCBI Taxonomy" id="349064"/>
    <lineage>
        <taxon>Bacteria</taxon>
        <taxon>Pseudomonadati</taxon>
        <taxon>Pseudomonadota</taxon>
        <taxon>Gammaproteobacteria</taxon>
        <taxon>Alteromonadales</taxon>
        <taxon>Colwelliaceae</taxon>
        <taxon>Thalassotalea</taxon>
    </lineage>
</organism>
<dbReference type="AlphaFoldDB" id="A0A1I0FZB4"/>
<feature type="compositionally biased region" description="Basic and acidic residues" evidence="8">
    <location>
        <begin position="182"/>
        <end position="193"/>
    </location>
</feature>
<dbReference type="InterPro" id="IPR036147">
    <property type="entry name" value="Anti-sigma_E_RseA_N_sf"/>
</dbReference>